<dbReference type="InterPro" id="IPR052895">
    <property type="entry name" value="HetReg/Transcr_Mod"/>
</dbReference>
<feature type="domain" description="Heterokaryon incompatibility" evidence="1">
    <location>
        <begin position="118"/>
        <end position="254"/>
    </location>
</feature>
<sequence>MTLDIYEPLDLPHETRILTILPGKGDGKIVCKLSNIKFTSCEAYEALSYRRGRSVAHDLDPNTRVLVNDMPHLFPVLYFEPAIIQKFLDIHMKSMAVKDLLGTEFEHIYIRFGGSLSSGKIVCNDSELTVVGELFGALRYIRDDETALRIWIDAICINQDDLQERAEHVNIMGQIYQNASMVRVWLGGATGDATGEEHELIQTLGGLRKILTDCMQSSDNRETPVQRKKLFQSHPEWKSINWYALADFFDRAWAMFPRAHVQGTPYI</sequence>
<proteinExistence type="predicted"/>
<evidence type="ECO:0000259" key="1">
    <source>
        <dbReference type="Pfam" id="PF06985"/>
    </source>
</evidence>
<protein>
    <recommendedName>
        <fullName evidence="1">Heterokaryon incompatibility domain-containing protein</fullName>
    </recommendedName>
</protein>
<keyword evidence="3" id="KW-1185">Reference proteome</keyword>
<organism evidence="2 3">
    <name type="scientific">Pseudopithomyces chartarum</name>
    <dbReference type="NCBI Taxonomy" id="1892770"/>
    <lineage>
        <taxon>Eukaryota</taxon>
        <taxon>Fungi</taxon>
        <taxon>Dikarya</taxon>
        <taxon>Ascomycota</taxon>
        <taxon>Pezizomycotina</taxon>
        <taxon>Dothideomycetes</taxon>
        <taxon>Pleosporomycetidae</taxon>
        <taxon>Pleosporales</taxon>
        <taxon>Massarineae</taxon>
        <taxon>Didymosphaeriaceae</taxon>
        <taxon>Pseudopithomyces</taxon>
    </lineage>
</organism>
<dbReference type="AlphaFoldDB" id="A0AAN6RHN8"/>
<dbReference type="Pfam" id="PF06985">
    <property type="entry name" value="HET"/>
    <property type="match status" value="1"/>
</dbReference>
<accession>A0AAN6RHN8</accession>
<evidence type="ECO:0000313" key="3">
    <source>
        <dbReference type="Proteomes" id="UP001280581"/>
    </source>
</evidence>
<comment type="caution">
    <text evidence="2">The sequence shown here is derived from an EMBL/GenBank/DDBJ whole genome shotgun (WGS) entry which is preliminary data.</text>
</comment>
<dbReference type="Proteomes" id="UP001280581">
    <property type="component" value="Unassembled WGS sequence"/>
</dbReference>
<dbReference type="PANTHER" id="PTHR24148">
    <property type="entry name" value="ANKYRIN REPEAT DOMAIN-CONTAINING PROTEIN 39 HOMOLOG-RELATED"/>
    <property type="match status" value="1"/>
</dbReference>
<evidence type="ECO:0000313" key="2">
    <source>
        <dbReference type="EMBL" id="KAK3209090.1"/>
    </source>
</evidence>
<reference evidence="2 3" key="1">
    <citation type="submission" date="2021-02" db="EMBL/GenBank/DDBJ databases">
        <title>Genome assembly of Pseudopithomyces chartarum.</title>
        <authorList>
            <person name="Jauregui R."/>
            <person name="Singh J."/>
            <person name="Voisey C."/>
        </authorList>
    </citation>
    <scope>NUCLEOTIDE SEQUENCE [LARGE SCALE GENOMIC DNA]</scope>
    <source>
        <strain evidence="2 3">AGR01</strain>
    </source>
</reference>
<dbReference type="PANTHER" id="PTHR24148:SF73">
    <property type="entry name" value="HET DOMAIN PROTEIN (AFU_ORTHOLOGUE AFUA_8G01020)"/>
    <property type="match status" value="1"/>
</dbReference>
<dbReference type="InterPro" id="IPR010730">
    <property type="entry name" value="HET"/>
</dbReference>
<dbReference type="EMBL" id="WVTA01000006">
    <property type="protein sequence ID" value="KAK3209090.1"/>
    <property type="molecule type" value="Genomic_DNA"/>
</dbReference>
<name>A0AAN6RHN8_9PLEO</name>
<gene>
    <name evidence="2" type="ORF">GRF29_69g700495</name>
</gene>